<keyword evidence="1" id="KW-1133">Transmembrane helix</keyword>
<accession>A0ABD3WN92</accession>
<feature type="transmembrane region" description="Helical" evidence="1">
    <location>
        <begin position="325"/>
        <end position="345"/>
    </location>
</feature>
<dbReference type="Gene3D" id="2.10.50.10">
    <property type="entry name" value="Tumor Necrosis Factor Receptor, subunit A, domain 2"/>
    <property type="match status" value="1"/>
</dbReference>
<dbReference type="AlphaFoldDB" id="A0ABD3WN92"/>
<dbReference type="Proteomes" id="UP001634394">
    <property type="component" value="Unassembled WGS sequence"/>
</dbReference>
<gene>
    <name evidence="2" type="ORF">ACJMK2_037750</name>
</gene>
<protein>
    <submittedName>
        <fullName evidence="2">Uncharacterized protein</fullName>
    </submittedName>
</protein>
<keyword evidence="1" id="KW-0812">Transmembrane</keyword>
<evidence type="ECO:0000313" key="2">
    <source>
        <dbReference type="EMBL" id="KAL3874781.1"/>
    </source>
</evidence>
<dbReference type="EMBL" id="JBJQND010000006">
    <property type="protein sequence ID" value="KAL3874781.1"/>
    <property type="molecule type" value="Genomic_DNA"/>
</dbReference>
<reference evidence="2 3" key="1">
    <citation type="submission" date="2024-11" db="EMBL/GenBank/DDBJ databases">
        <title>Chromosome-level genome assembly of the freshwater bivalve Anodonta woodiana.</title>
        <authorList>
            <person name="Chen X."/>
        </authorList>
    </citation>
    <scope>NUCLEOTIDE SEQUENCE [LARGE SCALE GENOMIC DNA]</scope>
    <source>
        <strain evidence="2">MN2024</strain>
        <tissue evidence="2">Gills</tissue>
    </source>
</reference>
<organism evidence="2 3">
    <name type="scientific">Sinanodonta woodiana</name>
    <name type="common">Chinese pond mussel</name>
    <name type="synonym">Anodonta woodiana</name>
    <dbReference type="NCBI Taxonomy" id="1069815"/>
    <lineage>
        <taxon>Eukaryota</taxon>
        <taxon>Metazoa</taxon>
        <taxon>Spiralia</taxon>
        <taxon>Lophotrochozoa</taxon>
        <taxon>Mollusca</taxon>
        <taxon>Bivalvia</taxon>
        <taxon>Autobranchia</taxon>
        <taxon>Heteroconchia</taxon>
        <taxon>Palaeoheterodonta</taxon>
        <taxon>Unionida</taxon>
        <taxon>Unionoidea</taxon>
        <taxon>Unionidae</taxon>
        <taxon>Unioninae</taxon>
        <taxon>Sinanodonta</taxon>
    </lineage>
</organism>
<keyword evidence="3" id="KW-1185">Reference proteome</keyword>
<name>A0ABD3WN92_SINWO</name>
<sequence>MGDTCSNKAVTVCGPGRRCIMQNKAIRSDTTMELIHLLREQETIRSGVCTGERTPTTLLFSEAKHPFILIHLLRIEFCSSLVQSQPLLDYENICKHHFSLGCPVYDGDSWWCAKVLTNCSGDKLNQYHCVHNSTGHPFQVMHICAPISRCVKGTIPIYNKGKDVISCEPCPEGYYQPHDAWSDEAPECLERHACEEEGHKIECDMGTGSSNTQDVYCRCDARKGYVLPHFELRGMCVQWEFASCDLYPCPGGQERLLNYSCAPLCPQGQERDENDVCVSISLMNLTTTPVIDNRTMSGKATPRTTVETTLTTTVTPEQSPTDNSIALKVAVIALAVILVVLLIIVTS</sequence>
<proteinExistence type="predicted"/>
<evidence type="ECO:0000256" key="1">
    <source>
        <dbReference type="SAM" id="Phobius"/>
    </source>
</evidence>
<comment type="caution">
    <text evidence="2">The sequence shown here is derived from an EMBL/GenBank/DDBJ whole genome shotgun (WGS) entry which is preliminary data.</text>
</comment>
<evidence type="ECO:0000313" key="3">
    <source>
        <dbReference type="Proteomes" id="UP001634394"/>
    </source>
</evidence>
<keyword evidence="1" id="KW-0472">Membrane</keyword>